<dbReference type="Proteomes" id="UP000553193">
    <property type="component" value="Unassembled WGS sequence"/>
</dbReference>
<dbReference type="SMART" id="SM00345">
    <property type="entry name" value="HTH_GNTR"/>
    <property type="match status" value="1"/>
</dbReference>
<dbReference type="GO" id="GO:0003700">
    <property type="term" value="F:DNA-binding transcription factor activity"/>
    <property type="evidence" value="ECO:0007669"/>
    <property type="project" value="InterPro"/>
</dbReference>
<keyword evidence="1" id="KW-0805">Transcription regulation</keyword>
<feature type="domain" description="HTH gntR-type" evidence="4">
    <location>
        <begin position="1"/>
        <end position="68"/>
    </location>
</feature>
<evidence type="ECO:0000256" key="1">
    <source>
        <dbReference type="ARBA" id="ARBA00023015"/>
    </source>
</evidence>
<dbReference type="AlphaFoldDB" id="A0A840ACX4"/>
<keyword evidence="6" id="KW-1185">Reference proteome</keyword>
<dbReference type="Gene3D" id="1.10.10.10">
    <property type="entry name" value="Winged helix-like DNA-binding domain superfamily/Winged helix DNA-binding domain"/>
    <property type="match status" value="1"/>
</dbReference>
<evidence type="ECO:0000259" key="4">
    <source>
        <dbReference type="PROSITE" id="PS50949"/>
    </source>
</evidence>
<dbReference type="PANTHER" id="PTHR43537:SF49">
    <property type="entry name" value="TRANSCRIPTIONAL REGULATORY PROTEIN"/>
    <property type="match status" value="1"/>
</dbReference>
<dbReference type="SUPFAM" id="SSF46785">
    <property type="entry name" value="Winged helix' DNA-binding domain"/>
    <property type="match status" value="1"/>
</dbReference>
<sequence>MSQTLSAQLRLRDLILSGELQPGERLSEPSVAERLGASRTPVRAALVRLAEEGLVKAIPSGGFAVNSFAEEEIHDAIELRGTLEGHAARLAAERGAPGGTLAEMRRLLVRMDEATTPPISEDGFTDYVALNAHFHELLVEAAGSAVVARQIGRVVALPFASPSGFVLAQAVLPASQRVLVVAQEHHRAVVEAIEHREAARAEALMREHARLARRNLELVLHDQDSLRLVRGGVLIRRRGWA</sequence>
<dbReference type="EMBL" id="JACIDJ010000006">
    <property type="protein sequence ID" value="MBB3899788.1"/>
    <property type="molecule type" value="Genomic_DNA"/>
</dbReference>
<dbReference type="InterPro" id="IPR011711">
    <property type="entry name" value="GntR_C"/>
</dbReference>
<dbReference type="InterPro" id="IPR036388">
    <property type="entry name" value="WH-like_DNA-bd_sf"/>
</dbReference>
<protein>
    <submittedName>
        <fullName evidence="5">GntR family transcriptional regulator of vanillate catabolism</fullName>
    </submittedName>
</protein>
<dbReference type="Pfam" id="PF00392">
    <property type="entry name" value="GntR"/>
    <property type="match status" value="1"/>
</dbReference>
<dbReference type="InterPro" id="IPR008920">
    <property type="entry name" value="TF_FadR/GntR_C"/>
</dbReference>
<organism evidence="5 6">
    <name type="scientific">Roseococcus suduntuyensis</name>
    <dbReference type="NCBI Taxonomy" id="455361"/>
    <lineage>
        <taxon>Bacteria</taxon>
        <taxon>Pseudomonadati</taxon>
        <taxon>Pseudomonadota</taxon>
        <taxon>Alphaproteobacteria</taxon>
        <taxon>Acetobacterales</taxon>
        <taxon>Roseomonadaceae</taxon>
        <taxon>Roseococcus</taxon>
    </lineage>
</organism>
<dbReference type="SMART" id="SM00895">
    <property type="entry name" value="FCD"/>
    <property type="match status" value="1"/>
</dbReference>
<dbReference type="InterPro" id="IPR000524">
    <property type="entry name" value="Tscrpt_reg_HTH_GntR"/>
</dbReference>
<dbReference type="PRINTS" id="PR00035">
    <property type="entry name" value="HTHGNTR"/>
</dbReference>
<dbReference type="Gene3D" id="1.20.120.530">
    <property type="entry name" value="GntR ligand-binding domain-like"/>
    <property type="match status" value="1"/>
</dbReference>
<accession>A0A840ACX4</accession>
<dbReference type="SUPFAM" id="SSF48008">
    <property type="entry name" value="GntR ligand-binding domain-like"/>
    <property type="match status" value="1"/>
</dbReference>
<dbReference type="PANTHER" id="PTHR43537">
    <property type="entry name" value="TRANSCRIPTIONAL REGULATOR, GNTR FAMILY"/>
    <property type="match status" value="1"/>
</dbReference>
<evidence type="ECO:0000313" key="5">
    <source>
        <dbReference type="EMBL" id="MBB3899788.1"/>
    </source>
</evidence>
<gene>
    <name evidence="5" type="ORF">GGQ83_003248</name>
</gene>
<dbReference type="InterPro" id="IPR036390">
    <property type="entry name" value="WH_DNA-bd_sf"/>
</dbReference>
<evidence type="ECO:0000256" key="3">
    <source>
        <dbReference type="ARBA" id="ARBA00023163"/>
    </source>
</evidence>
<keyword evidence="2" id="KW-0238">DNA-binding</keyword>
<dbReference type="CDD" id="cd07377">
    <property type="entry name" value="WHTH_GntR"/>
    <property type="match status" value="1"/>
</dbReference>
<dbReference type="RefSeq" id="WP_184385872.1">
    <property type="nucleotide sequence ID" value="NZ_JACIDJ010000006.1"/>
</dbReference>
<keyword evidence="3" id="KW-0804">Transcription</keyword>
<dbReference type="Pfam" id="PF07729">
    <property type="entry name" value="FCD"/>
    <property type="match status" value="1"/>
</dbReference>
<comment type="caution">
    <text evidence="5">The sequence shown here is derived from an EMBL/GenBank/DDBJ whole genome shotgun (WGS) entry which is preliminary data.</text>
</comment>
<dbReference type="GO" id="GO:0003677">
    <property type="term" value="F:DNA binding"/>
    <property type="evidence" value="ECO:0007669"/>
    <property type="project" value="UniProtKB-KW"/>
</dbReference>
<proteinExistence type="predicted"/>
<evidence type="ECO:0000313" key="6">
    <source>
        <dbReference type="Proteomes" id="UP000553193"/>
    </source>
</evidence>
<reference evidence="5 6" key="1">
    <citation type="submission" date="2020-08" db="EMBL/GenBank/DDBJ databases">
        <title>Genomic Encyclopedia of Type Strains, Phase IV (KMG-IV): sequencing the most valuable type-strain genomes for metagenomic binning, comparative biology and taxonomic classification.</title>
        <authorList>
            <person name="Goeker M."/>
        </authorList>
    </citation>
    <scope>NUCLEOTIDE SEQUENCE [LARGE SCALE GENOMIC DNA]</scope>
    <source>
        <strain evidence="5 6">DSM 19979</strain>
    </source>
</reference>
<evidence type="ECO:0000256" key="2">
    <source>
        <dbReference type="ARBA" id="ARBA00023125"/>
    </source>
</evidence>
<dbReference type="PROSITE" id="PS50949">
    <property type="entry name" value="HTH_GNTR"/>
    <property type="match status" value="1"/>
</dbReference>
<name>A0A840ACX4_9PROT</name>